<evidence type="ECO:0000259" key="7">
    <source>
        <dbReference type="Pfam" id="PF05175"/>
    </source>
</evidence>
<sequence>MNHHFPLPQGGELYLQRYPRSAQHSLQAWDAADEYIISELMTQEWDQSAPLLILNDGFGALTLALHHHSPCSFTDSRIAELALAANARDNDLEPGWQPLNSLSDGLLADEPAPGLVVMKLPKTNAMLEYQLAALSRVMGPDTLLVAGAKARDIHSSTLKLFEHYIGPTHTSLARKKARLIFCRPEPNKRPAPLPAPLAWPLEGTDFTIHNHANVFSRASLDIGARFMLEHLPADEPGRIIDLGCGNGVLGLMALAQNPQARVTFVDESYMAMASARLNVSENLPEAESRARFMVNNCLDGVAADSADLILCNPPFHQQQAITDHIAWQMFVDAKRVLRHGGHLLLVANRHLDYHQKLKRLFGNQRLVASNRKFVILKATKLS</sequence>
<dbReference type="PIRSF" id="PIRSF037565">
    <property type="entry name" value="RRNA_m2G_Mtase_RsmD_prd"/>
    <property type="match status" value="1"/>
</dbReference>
<evidence type="ECO:0000256" key="3">
    <source>
        <dbReference type="ARBA" id="ARBA00022603"/>
    </source>
</evidence>
<gene>
    <name evidence="6" type="primary">rlmG</name>
    <name evidence="9" type="ORF">GCM10022421_20740</name>
</gene>
<dbReference type="GO" id="GO:0032259">
    <property type="term" value="P:methylation"/>
    <property type="evidence" value="ECO:0007669"/>
    <property type="project" value="UniProtKB-KW"/>
</dbReference>
<evidence type="ECO:0000256" key="6">
    <source>
        <dbReference type="HAMAP-Rule" id="MF_01859"/>
    </source>
</evidence>
<keyword evidence="3 6" id="KW-0489">Methyltransferase</keyword>
<dbReference type="SUPFAM" id="SSF53335">
    <property type="entry name" value="S-adenosyl-L-methionine-dependent methyltransferases"/>
    <property type="match status" value="1"/>
</dbReference>
<keyword evidence="1 6" id="KW-0963">Cytoplasm</keyword>
<dbReference type="EC" id="2.1.1.174" evidence="6"/>
<comment type="catalytic activity">
    <reaction evidence="6">
        <text>guanosine(1835) in 23S rRNA + S-adenosyl-L-methionine = N(2)-methylguanosine(1835) in 23S rRNA + S-adenosyl-L-homocysteine + H(+)</text>
        <dbReference type="Rhea" id="RHEA:42744"/>
        <dbReference type="Rhea" id="RHEA-COMP:10217"/>
        <dbReference type="Rhea" id="RHEA-COMP:10218"/>
        <dbReference type="ChEBI" id="CHEBI:15378"/>
        <dbReference type="ChEBI" id="CHEBI:57856"/>
        <dbReference type="ChEBI" id="CHEBI:59789"/>
        <dbReference type="ChEBI" id="CHEBI:74269"/>
        <dbReference type="ChEBI" id="CHEBI:74481"/>
        <dbReference type="EC" id="2.1.1.174"/>
    </reaction>
</comment>
<dbReference type="EMBL" id="BAABDS010000033">
    <property type="protein sequence ID" value="GAA3713331.1"/>
    <property type="molecule type" value="Genomic_DNA"/>
</dbReference>
<evidence type="ECO:0000313" key="10">
    <source>
        <dbReference type="Proteomes" id="UP001501479"/>
    </source>
</evidence>
<evidence type="ECO:0000256" key="5">
    <source>
        <dbReference type="ARBA" id="ARBA00022691"/>
    </source>
</evidence>
<dbReference type="InterPro" id="IPR046977">
    <property type="entry name" value="RsmC/RlmG"/>
</dbReference>
<evidence type="ECO:0000259" key="8">
    <source>
        <dbReference type="Pfam" id="PF26049"/>
    </source>
</evidence>
<dbReference type="CDD" id="cd02440">
    <property type="entry name" value="AdoMet_MTases"/>
    <property type="match status" value="1"/>
</dbReference>
<dbReference type="RefSeq" id="WP_344964790.1">
    <property type="nucleotide sequence ID" value="NZ_BAABDS010000033.1"/>
</dbReference>
<dbReference type="Proteomes" id="UP001501479">
    <property type="component" value="Unassembled WGS sequence"/>
</dbReference>
<comment type="similarity">
    <text evidence="6">Belongs to the methyltransferase superfamily. RlmG family.</text>
</comment>
<evidence type="ECO:0000256" key="1">
    <source>
        <dbReference type="ARBA" id="ARBA00022490"/>
    </source>
</evidence>
<keyword evidence="4 6" id="KW-0808">Transferase</keyword>
<dbReference type="InterPro" id="IPR058679">
    <property type="entry name" value="RlmG_N"/>
</dbReference>
<dbReference type="InterPro" id="IPR007848">
    <property type="entry name" value="Small_mtfrase_dom"/>
</dbReference>
<evidence type="ECO:0000256" key="2">
    <source>
        <dbReference type="ARBA" id="ARBA00022552"/>
    </source>
</evidence>
<dbReference type="PROSITE" id="PS00092">
    <property type="entry name" value="N6_MTASE"/>
    <property type="match status" value="1"/>
</dbReference>
<keyword evidence="10" id="KW-1185">Reference proteome</keyword>
<organism evidence="9 10">
    <name type="scientific">Oceanisphaera sediminis</name>
    <dbReference type="NCBI Taxonomy" id="981381"/>
    <lineage>
        <taxon>Bacteria</taxon>
        <taxon>Pseudomonadati</taxon>
        <taxon>Pseudomonadota</taxon>
        <taxon>Gammaproteobacteria</taxon>
        <taxon>Aeromonadales</taxon>
        <taxon>Aeromonadaceae</taxon>
        <taxon>Oceanisphaera</taxon>
    </lineage>
</organism>
<dbReference type="GO" id="GO:0008168">
    <property type="term" value="F:methyltransferase activity"/>
    <property type="evidence" value="ECO:0007669"/>
    <property type="project" value="UniProtKB-KW"/>
</dbReference>
<comment type="function">
    <text evidence="6">Specifically methylates the guanine in position 1835 (m2G1835) of 23S rRNA.</text>
</comment>
<dbReference type="PANTHER" id="PTHR47816:SF5">
    <property type="entry name" value="RIBOSOMAL RNA LARGE SUBUNIT METHYLTRANSFERASE G"/>
    <property type="match status" value="1"/>
</dbReference>
<dbReference type="Pfam" id="PF26049">
    <property type="entry name" value="RLMG_N"/>
    <property type="match status" value="1"/>
</dbReference>
<evidence type="ECO:0000256" key="4">
    <source>
        <dbReference type="ARBA" id="ARBA00022679"/>
    </source>
</evidence>
<proteinExistence type="inferred from homology"/>
<keyword evidence="5 6" id="KW-0949">S-adenosyl-L-methionine</keyword>
<feature type="domain" description="Methyltransferase small" evidence="7">
    <location>
        <begin position="206"/>
        <end position="377"/>
    </location>
</feature>
<dbReference type="PANTHER" id="PTHR47816">
    <property type="entry name" value="RIBOSOMAL RNA SMALL SUBUNIT METHYLTRANSFERASE C"/>
    <property type="match status" value="1"/>
</dbReference>
<keyword evidence="2 6" id="KW-0698">rRNA processing</keyword>
<reference evidence="10" key="1">
    <citation type="journal article" date="2019" name="Int. J. Syst. Evol. Microbiol.">
        <title>The Global Catalogue of Microorganisms (GCM) 10K type strain sequencing project: providing services to taxonomists for standard genome sequencing and annotation.</title>
        <authorList>
            <consortium name="The Broad Institute Genomics Platform"/>
            <consortium name="The Broad Institute Genome Sequencing Center for Infectious Disease"/>
            <person name="Wu L."/>
            <person name="Ma J."/>
        </authorList>
    </citation>
    <scope>NUCLEOTIDE SEQUENCE [LARGE SCALE GENOMIC DNA]</scope>
    <source>
        <strain evidence="10">JCM 17329</strain>
    </source>
</reference>
<accession>A0ABP7E4R6</accession>
<comment type="caution">
    <text evidence="9">The sequence shown here is derived from an EMBL/GenBank/DDBJ whole genome shotgun (WGS) entry which is preliminary data.</text>
</comment>
<feature type="domain" description="RlmG N-terminal" evidence="8">
    <location>
        <begin position="10"/>
        <end position="185"/>
    </location>
</feature>
<evidence type="ECO:0000313" key="9">
    <source>
        <dbReference type="EMBL" id="GAA3713331.1"/>
    </source>
</evidence>
<dbReference type="Pfam" id="PF05175">
    <property type="entry name" value="MTS"/>
    <property type="match status" value="1"/>
</dbReference>
<dbReference type="Gene3D" id="3.40.50.150">
    <property type="entry name" value="Vaccinia Virus protein VP39"/>
    <property type="match status" value="2"/>
</dbReference>
<name>A0ABP7E4R6_9GAMM</name>
<comment type="subcellular location">
    <subcellularLocation>
        <location evidence="6">Cytoplasm</location>
    </subcellularLocation>
</comment>
<dbReference type="HAMAP" id="MF_01859">
    <property type="entry name" value="23SrRNA_methyltr_G"/>
    <property type="match status" value="1"/>
</dbReference>
<dbReference type="InterPro" id="IPR017237">
    <property type="entry name" value="RLMG"/>
</dbReference>
<dbReference type="InterPro" id="IPR002052">
    <property type="entry name" value="DNA_methylase_N6_adenine_CS"/>
</dbReference>
<protein>
    <recommendedName>
        <fullName evidence="6">Ribosomal RNA large subunit methyltransferase G</fullName>
        <ecNumber evidence="6">2.1.1.174</ecNumber>
    </recommendedName>
    <alternativeName>
        <fullName evidence="6">23S rRNA m2G1835 methyltransferase</fullName>
    </alternativeName>
    <alternativeName>
        <fullName evidence="6">rRNA (guanine-N(2)-)-methyltransferase RlmG</fullName>
    </alternativeName>
</protein>
<dbReference type="InterPro" id="IPR029063">
    <property type="entry name" value="SAM-dependent_MTases_sf"/>
</dbReference>